<proteinExistence type="predicted"/>
<protein>
    <submittedName>
        <fullName evidence="1">Uncharacterized protein</fullName>
    </submittedName>
</protein>
<keyword evidence="2" id="KW-1185">Reference proteome</keyword>
<accession>A0A392QZ14</accession>
<evidence type="ECO:0000313" key="2">
    <source>
        <dbReference type="Proteomes" id="UP000265520"/>
    </source>
</evidence>
<organism evidence="1 2">
    <name type="scientific">Trifolium medium</name>
    <dbReference type="NCBI Taxonomy" id="97028"/>
    <lineage>
        <taxon>Eukaryota</taxon>
        <taxon>Viridiplantae</taxon>
        <taxon>Streptophyta</taxon>
        <taxon>Embryophyta</taxon>
        <taxon>Tracheophyta</taxon>
        <taxon>Spermatophyta</taxon>
        <taxon>Magnoliopsida</taxon>
        <taxon>eudicotyledons</taxon>
        <taxon>Gunneridae</taxon>
        <taxon>Pentapetalae</taxon>
        <taxon>rosids</taxon>
        <taxon>fabids</taxon>
        <taxon>Fabales</taxon>
        <taxon>Fabaceae</taxon>
        <taxon>Papilionoideae</taxon>
        <taxon>50 kb inversion clade</taxon>
        <taxon>NPAAA clade</taxon>
        <taxon>Hologalegina</taxon>
        <taxon>IRL clade</taxon>
        <taxon>Trifolieae</taxon>
        <taxon>Trifolium</taxon>
    </lineage>
</organism>
<evidence type="ECO:0000313" key="1">
    <source>
        <dbReference type="EMBL" id="MCI29267.1"/>
    </source>
</evidence>
<dbReference type="AlphaFoldDB" id="A0A392QZ14"/>
<dbReference type="Proteomes" id="UP000265520">
    <property type="component" value="Unassembled WGS sequence"/>
</dbReference>
<sequence>YAFVAAMTGWNCSTVSVIEGEAAALFTAYSVAIYVC</sequence>
<comment type="caution">
    <text evidence="1">The sequence shown here is derived from an EMBL/GenBank/DDBJ whole genome shotgun (WGS) entry which is preliminary data.</text>
</comment>
<feature type="non-terminal residue" evidence="1">
    <location>
        <position position="1"/>
    </location>
</feature>
<name>A0A392QZ14_9FABA</name>
<reference evidence="1 2" key="1">
    <citation type="journal article" date="2018" name="Front. Plant Sci.">
        <title>Red Clover (Trifolium pratense) and Zigzag Clover (T. medium) - A Picture of Genomic Similarities and Differences.</title>
        <authorList>
            <person name="Dluhosova J."/>
            <person name="Istvanek J."/>
            <person name="Nedelnik J."/>
            <person name="Repkova J."/>
        </authorList>
    </citation>
    <scope>NUCLEOTIDE SEQUENCE [LARGE SCALE GENOMIC DNA]</scope>
    <source>
        <strain evidence="2">cv. 10/8</strain>
        <tissue evidence="1">Leaf</tissue>
    </source>
</reference>
<dbReference type="EMBL" id="LXQA010171367">
    <property type="protein sequence ID" value="MCI29267.1"/>
    <property type="molecule type" value="Genomic_DNA"/>
</dbReference>